<feature type="compositionally biased region" description="Basic and acidic residues" evidence="1">
    <location>
        <begin position="87"/>
        <end position="111"/>
    </location>
</feature>
<keyword evidence="4" id="KW-1185">Reference proteome</keyword>
<dbReference type="AlphaFoldDB" id="A0A6H0Y356"/>
<protein>
    <submittedName>
        <fullName evidence="3">Uncharacterized protein</fullName>
    </submittedName>
</protein>
<dbReference type="Proteomes" id="UP000503462">
    <property type="component" value="Chromosome 5"/>
</dbReference>
<proteinExistence type="predicted"/>
<evidence type="ECO:0000256" key="2">
    <source>
        <dbReference type="SAM" id="Phobius"/>
    </source>
</evidence>
<evidence type="ECO:0000313" key="4">
    <source>
        <dbReference type="Proteomes" id="UP000503462"/>
    </source>
</evidence>
<keyword evidence="2" id="KW-1133">Transmembrane helix</keyword>
<feature type="region of interest" description="Disordered" evidence="1">
    <location>
        <begin position="123"/>
        <end position="321"/>
    </location>
</feature>
<evidence type="ECO:0000256" key="1">
    <source>
        <dbReference type="SAM" id="MobiDB-lite"/>
    </source>
</evidence>
<feature type="transmembrane region" description="Helical" evidence="2">
    <location>
        <begin position="6"/>
        <end position="26"/>
    </location>
</feature>
<reference evidence="3 4" key="1">
    <citation type="journal article" date="2016" name="Sci. Rep.">
        <title>Peltaster fructicola genome reveals evolution from an invasive phytopathogen to an ectophytic parasite.</title>
        <authorList>
            <person name="Xu C."/>
            <person name="Chen H."/>
            <person name="Gleason M.L."/>
            <person name="Xu J.R."/>
            <person name="Liu H."/>
            <person name="Zhang R."/>
            <person name="Sun G."/>
        </authorList>
    </citation>
    <scope>NUCLEOTIDE SEQUENCE [LARGE SCALE GENOMIC DNA]</scope>
    <source>
        <strain evidence="3 4">LNHT1506</strain>
    </source>
</reference>
<sequence>MDNWQVAQNYIVAAAIAGTVGGYYYYTANQRKPNRTGSSGGLNTKRSEGELRERGSRRNTRDRNGLDAKQSNAQSDNNATVKKRKAKAETQSKERETVDIKHDEKPTKESDISTAAFAQQMLQARQGADLSSSKKKEIRVKTVKPRILPAGSPGLSAEPDTEGDEGTQDAGDVSDMLEPRAAGPSTLRITASEKPQIQRAQRQQKQEVVESKKQRQNRRKIEERKALQEQDERERKALEEKQRRTAREARGEPAKNGLTRPPTSSAWEKGNANNVPPVGNAQLLDTFDVESTSSSNGGMEASTAATSTTEGEHGPSEEDQMAVAITQSGAESGWTTIATAKRNKKQASNGDIAATMKRENTSKPGANGQVKTGGFAALDTNDTDEWEA</sequence>
<dbReference type="EMBL" id="CP051143">
    <property type="protein sequence ID" value="QIX01452.1"/>
    <property type="molecule type" value="Genomic_DNA"/>
</dbReference>
<accession>A0A6H0Y356</accession>
<feature type="region of interest" description="Disordered" evidence="1">
    <location>
        <begin position="29"/>
        <end position="111"/>
    </location>
</feature>
<name>A0A6H0Y356_9PEZI</name>
<feature type="compositionally biased region" description="Polar residues" evidence="1">
    <location>
        <begin position="261"/>
        <end position="274"/>
    </location>
</feature>
<feature type="compositionally biased region" description="Polar residues" evidence="1">
    <location>
        <begin position="29"/>
        <end position="44"/>
    </location>
</feature>
<evidence type="ECO:0000313" key="3">
    <source>
        <dbReference type="EMBL" id="QIX01452.1"/>
    </source>
</evidence>
<keyword evidence="2" id="KW-0812">Transmembrane</keyword>
<gene>
    <name evidence="3" type="ORF">AMS68_006969</name>
</gene>
<dbReference type="OrthoDB" id="4207724at2759"/>
<feature type="compositionally biased region" description="Basic and acidic residues" evidence="1">
    <location>
        <begin position="204"/>
        <end position="253"/>
    </location>
</feature>
<feature type="compositionally biased region" description="Polar residues" evidence="1">
    <location>
        <begin position="69"/>
        <end position="80"/>
    </location>
</feature>
<feature type="compositionally biased region" description="Basic and acidic residues" evidence="1">
    <location>
        <begin position="45"/>
        <end position="66"/>
    </location>
</feature>
<feature type="region of interest" description="Disordered" evidence="1">
    <location>
        <begin position="339"/>
        <end position="388"/>
    </location>
</feature>
<keyword evidence="2" id="KW-0472">Membrane</keyword>
<feature type="compositionally biased region" description="Low complexity" evidence="1">
    <location>
        <begin position="297"/>
        <end position="309"/>
    </location>
</feature>
<organism evidence="3 4">
    <name type="scientific">Peltaster fructicola</name>
    <dbReference type="NCBI Taxonomy" id="286661"/>
    <lineage>
        <taxon>Eukaryota</taxon>
        <taxon>Fungi</taxon>
        <taxon>Dikarya</taxon>
        <taxon>Ascomycota</taxon>
        <taxon>Pezizomycotina</taxon>
        <taxon>Dothideomycetes</taxon>
        <taxon>Dothideomycetes incertae sedis</taxon>
        <taxon>Peltaster</taxon>
    </lineage>
</organism>